<dbReference type="BioCyc" id="SGLO343509:SGP1_RS19690-MONOMER"/>
<evidence type="ECO:0000313" key="2">
    <source>
        <dbReference type="EMBL" id="CRL46456.1"/>
    </source>
</evidence>
<proteinExistence type="predicted"/>
<dbReference type="Proteomes" id="UP000245838">
    <property type="component" value="Chromosome sggmmb4_Chromosome"/>
</dbReference>
<accession>A0A193QMR5</accession>
<evidence type="ECO:0000256" key="1">
    <source>
        <dbReference type="SAM" id="Phobius"/>
    </source>
</evidence>
<name>A0A193QMR5_SODGM</name>
<dbReference type="EMBL" id="LN854557">
    <property type="protein sequence ID" value="CRL46456.1"/>
    <property type="molecule type" value="Genomic_DNA"/>
</dbReference>
<evidence type="ECO:0000313" key="3">
    <source>
        <dbReference type="Proteomes" id="UP000245838"/>
    </source>
</evidence>
<dbReference type="Pfam" id="PF09583">
    <property type="entry name" value="Phageshock_PspG"/>
    <property type="match status" value="1"/>
</dbReference>
<protein>
    <submittedName>
        <fullName evidence="2">Phage shock protein G</fullName>
    </submittedName>
</protein>
<keyword evidence="1" id="KW-0812">Transmembrane</keyword>
<organism evidence="2 3">
    <name type="scientific">Sodalis glossinidius (strain morsitans)</name>
    <dbReference type="NCBI Taxonomy" id="343509"/>
    <lineage>
        <taxon>Bacteria</taxon>
        <taxon>Pseudomonadati</taxon>
        <taxon>Pseudomonadota</taxon>
        <taxon>Gammaproteobacteria</taxon>
        <taxon>Enterobacterales</taxon>
        <taxon>Bruguierivoracaceae</taxon>
        <taxon>Sodalis</taxon>
    </lineage>
</organism>
<gene>
    <name evidence="2" type="ORF">SGGMMB4_05126</name>
</gene>
<sequence>MRAIITAAVGATLPFAIEESFMLEIFFVVRFFLMLVLNGISVLVALGLACAEETGAAALAV</sequence>
<dbReference type="InterPro" id="IPR014318">
    <property type="entry name" value="Phageshock_PspG"/>
</dbReference>
<keyword evidence="1" id="KW-0472">Membrane</keyword>
<feature type="transmembrane region" description="Helical" evidence="1">
    <location>
        <begin position="26"/>
        <end position="49"/>
    </location>
</feature>
<dbReference type="RefSeq" id="WP_041867235.1">
    <property type="nucleotide sequence ID" value="NC_007712.1"/>
</dbReference>
<keyword evidence="1" id="KW-1133">Transmembrane helix</keyword>
<dbReference type="AlphaFoldDB" id="A0A193QMR5"/>
<reference evidence="2 3" key="1">
    <citation type="submission" date="2015-05" db="EMBL/GenBank/DDBJ databases">
        <authorList>
            <person name="Goodhead I."/>
        </authorList>
    </citation>
    <scope>NUCLEOTIDE SEQUENCE [LARGE SCALE GENOMIC DNA]</scope>
    <source>
        <strain evidence="3">morsitans</strain>
    </source>
</reference>